<gene>
    <name evidence="5" type="ORF">GXW71_12850</name>
</gene>
<feature type="domain" description="3-hydroxyacyl-CoA dehydrogenase NAD binding" evidence="4">
    <location>
        <begin position="6"/>
        <end position="178"/>
    </location>
</feature>
<dbReference type="PIRSF" id="PIRSF000105">
    <property type="entry name" value="HCDH"/>
    <property type="match status" value="1"/>
</dbReference>
<evidence type="ECO:0000259" key="3">
    <source>
        <dbReference type="Pfam" id="PF00725"/>
    </source>
</evidence>
<dbReference type="InterPro" id="IPR022694">
    <property type="entry name" value="3-OHacyl-CoA_DH"/>
</dbReference>
<keyword evidence="2" id="KW-1133">Transmembrane helix</keyword>
<evidence type="ECO:0000313" key="6">
    <source>
        <dbReference type="Proteomes" id="UP001196870"/>
    </source>
</evidence>
<comment type="caution">
    <text evidence="5">The sequence shown here is derived from an EMBL/GenBank/DDBJ whole genome shotgun (WGS) entry which is preliminary data.</text>
</comment>
<keyword evidence="2" id="KW-0472">Membrane</keyword>
<dbReference type="RefSeq" id="WP_211852912.1">
    <property type="nucleotide sequence ID" value="NZ_JAAGBB010000013.1"/>
</dbReference>
<name>A0ABS5EY62_9PROT</name>
<sequence length="307" mass="33107">MSQQHAVVVGLGLMGCDIAAIFLAGGWRVSAIETDPAAWSLREARVRSSLEQLDADPGQVGALHIPGALEEVVFTDAAVVIEAVPERLDLKREIFAMLDRLVPAGVPVATNASGLRITDIARELPSRARMANLHFFLPAHLVPGVEVVRGEYTDPAICDRLAEIMTSLGRKPIRVGRDVPGFLANRIQHALMREAFAAIDEGLATAEDVDAAVRYAFGFRYVAAGPMLQKELAGLETQLAAARSIYPSLHNGTEPSATLQALVADGRLGAKSGRGFRDWPAEAVAREKARYERTLKAATRLLRDEEG</sequence>
<dbReference type="EMBL" id="JAAGBB010000013">
    <property type="protein sequence ID" value="MBR0665246.1"/>
    <property type="molecule type" value="Genomic_DNA"/>
</dbReference>
<dbReference type="InterPro" id="IPR036291">
    <property type="entry name" value="NAD(P)-bd_dom_sf"/>
</dbReference>
<evidence type="ECO:0000256" key="2">
    <source>
        <dbReference type="SAM" id="Phobius"/>
    </source>
</evidence>
<feature type="domain" description="3-hydroxyacyl-CoA dehydrogenase C-terminal" evidence="3">
    <location>
        <begin position="181"/>
        <end position="279"/>
    </location>
</feature>
<proteinExistence type="predicted"/>
<dbReference type="PANTHER" id="PTHR48075">
    <property type="entry name" value="3-HYDROXYACYL-COA DEHYDROGENASE FAMILY PROTEIN"/>
    <property type="match status" value="1"/>
</dbReference>
<protein>
    <submittedName>
        <fullName evidence="5">3-hydroxyacyl-CoA dehydrogenase</fullName>
    </submittedName>
</protein>
<keyword evidence="2" id="KW-0812">Transmembrane</keyword>
<dbReference type="Pfam" id="PF02737">
    <property type="entry name" value="3HCDH_N"/>
    <property type="match status" value="1"/>
</dbReference>
<dbReference type="Proteomes" id="UP001196870">
    <property type="component" value="Unassembled WGS sequence"/>
</dbReference>
<accession>A0ABS5EY62</accession>
<organism evidence="5 6">
    <name type="scientific">Plastoroseomonas hellenica</name>
    <dbReference type="NCBI Taxonomy" id="2687306"/>
    <lineage>
        <taxon>Bacteria</taxon>
        <taxon>Pseudomonadati</taxon>
        <taxon>Pseudomonadota</taxon>
        <taxon>Alphaproteobacteria</taxon>
        <taxon>Acetobacterales</taxon>
        <taxon>Acetobacteraceae</taxon>
        <taxon>Plastoroseomonas</taxon>
    </lineage>
</organism>
<evidence type="ECO:0000313" key="5">
    <source>
        <dbReference type="EMBL" id="MBR0665246.1"/>
    </source>
</evidence>
<dbReference type="SUPFAM" id="SSF51735">
    <property type="entry name" value="NAD(P)-binding Rossmann-fold domains"/>
    <property type="match status" value="1"/>
</dbReference>
<dbReference type="PANTHER" id="PTHR48075:SF5">
    <property type="entry name" value="3-HYDROXYBUTYRYL-COA DEHYDROGENASE"/>
    <property type="match status" value="1"/>
</dbReference>
<dbReference type="InterPro" id="IPR006108">
    <property type="entry name" value="3HC_DH_C"/>
</dbReference>
<dbReference type="Gene3D" id="3.40.50.720">
    <property type="entry name" value="NAD(P)-binding Rossmann-like Domain"/>
    <property type="match status" value="1"/>
</dbReference>
<dbReference type="InterPro" id="IPR008927">
    <property type="entry name" value="6-PGluconate_DH-like_C_sf"/>
</dbReference>
<dbReference type="Gene3D" id="1.10.1040.10">
    <property type="entry name" value="N-(1-d-carboxylethyl)-l-norvaline Dehydrogenase, domain 2"/>
    <property type="match status" value="1"/>
</dbReference>
<dbReference type="InterPro" id="IPR006176">
    <property type="entry name" value="3-OHacyl-CoA_DH_NAD-bd"/>
</dbReference>
<dbReference type="Pfam" id="PF00725">
    <property type="entry name" value="3HCDH"/>
    <property type="match status" value="1"/>
</dbReference>
<dbReference type="SUPFAM" id="SSF48179">
    <property type="entry name" value="6-phosphogluconate dehydrogenase C-terminal domain-like"/>
    <property type="match status" value="1"/>
</dbReference>
<keyword evidence="6" id="KW-1185">Reference proteome</keyword>
<dbReference type="InterPro" id="IPR013328">
    <property type="entry name" value="6PGD_dom2"/>
</dbReference>
<feature type="transmembrane region" description="Helical" evidence="2">
    <location>
        <begin position="7"/>
        <end position="27"/>
    </location>
</feature>
<evidence type="ECO:0000259" key="4">
    <source>
        <dbReference type="Pfam" id="PF02737"/>
    </source>
</evidence>
<keyword evidence="1" id="KW-0560">Oxidoreductase</keyword>
<reference evidence="6" key="1">
    <citation type="journal article" date="2021" name="Syst. Appl. Microbiol.">
        <title>Roseomonas hellenica sp. nov., isolated from roots of wild-growing Alkanna tinctoria.</title>
        <authorList>
            <person name="Rat A."/>
            <person name="Naranjo H.D."/>
            <person name="Lebbe L."/>
            <person name="Cnockaert M."/>
            <person name="Krigas N."/>
            <person name="Grigoriadou K."/>
            <person name="Maloupa E."/>
            <person name="Willems A."/>
        </authorList>
    </citation>
    <scope>NUCLEOTIDE SEQUENCE [LARGE SCALE GENOMIC DNA]</scope>
    <source>
        <strain evidence="6">LMG 31523</strain>
    </source>
</reference>
<evidence type="ECO:0000256" key="1">
    <source>
        <dbReference type="ARBA" id="ARBA00023002"/>
    </source>
</evidence>